<protein>
    <submittedName>
        <fullName evidence="2">Uncharacterized protein</fullName>
    </submittedName>
</protein>
<dbReference type="EMBL" id="GBEZ01020040">
    <property type="protein sequence ID" value="JAC66593.1"/>
    <property type="molecule type" value="Transcribed_RNA"/>
</dbReference>
<organism evidence="2">
    <name type="scientific">Tetraselmis sp. GSL018</name>
    <dbReference type="NCBI Taxonomy" id="582737"/>
    <lineage>
        <taxon>Eukaryota</taxon>
        <taxon>Viridiplantae</taxon>
        <taxon>Chlorophyta</taxon>
        <taxon>core chlorophytes</taxon>
        <taxon>Chlorodendrophyceae</taxon>
        <taxon>Chlorodendrales</taxon>
        <taxon>Chlorodendraceae</taxon>
        <taxon>Tetraselmis</taxon>
    </lineage>
</organism>
<gene>
    <name evidence="2" type="ORF">TSPGSL018_13264</name>
</gene>
<feature type="compositionally biased region" description="Polar residues" evidence="1">
    <location>
        <begin position="278"/>
        <end position="291"/>
    </location>
</feature>
<feature type="region of interest" description="Disordered" evidence="1">
    <location>
        <begin position="256"/>
        <end position="317"/>
    </location>
</feature>
<accession>A0A061R3Q1</accession>
<name>A0A061R3Q1_9CHLO</name>
<reference evidence="2" key="1">
    <citation type="submission" date="2014-05" db="EMBL/GenBank/DDBJ databases">
        <title>The transcriptome of the halophilic microalga Tetraselmis sp. GSL018 isolated from the Great Salt Lake, Utah.</title>
        <authorList>
            <person name="Jinkerson R.E."/>
            <person name="D'Adamo S."/>
            <person name="Posewitz M.C."/>
        </authorList>
    </citation>
    <scope>NUCLEOTIDE SEQUENCE</scope>
    <source>
        <strain evidence="2">GSL018</strain>
    </source>
</reference>
<evidence type="ECO:0000313" key="2">
    <source>
        <dbReference type="EMBL" id="JAC66593.1"/>
    </source>
</evidence>
<evidence type="ECO:0000256" key="1">
    <source>
        <dbReference type="SAM" id="MobiDB-lite"/>
    </source>
</evidence>
<dbReference type="AlphaFoldDB" id="A0A061R3Q1"/>
<proteinExistence type="predicted"/>
<sequence>MLEALTRASGAEFVNVLHTERWRPAFSSQAQLDSVARVSPMGAFQYLFELSARGLAPLLQDCWPACPGRLSGGGGAPAIRWQASLHGLRLWIERHAHRVLGGTVQLFLHNILASAVIEKPHPEKPPEYDPHAFLLHVIKICSSQGVETFFRRLKHPTGPRWLWDGYAARMKVYKATYHELNLERFHGDGKLDFKQVPMPEAKESREELQDQLQVQTQNIPETLSGILGQIRRRKSNMSTRFIRKWKASSRQLAAVATLGGNGRSGPPPERDQSESTETDGCSNQQANSVESSQEDFLPAVGPQRPRPGSAGRTKNSFSASVELYRHRRSNPIGKHIRDAVFALQESEEMQNAMKGDRDSIINWWNPHPQGHA</sequence>